<gene>
    <name evidence="2" type="ORF">LVIROSA_LOCUS6520</name>
</gene>
<comment type="caution">
    <text evidence="2">The sequence shown here is derived from an EMBL/GenBank/DDBJ whole genome shotgun (WGS) entry which is preliminary data.</text>
</comment>
<organism evidence="2 3">
    <name type="scientific">Lactuca virosa</name>
    <dbReference type="NCBI Taxonomy" id="75947"/>
    <lineage>
        <taxon>Eukaryota</taxon>
        <taxon>Viridiplantae</taxon>
        <taxon>Streptophyta</taxon>
        <taxon>Embryophyta</taxon>
        <taxon>Tracheophyta</taxon>
        <taxon>Spermatophyta</taxon>
        <taxon>Magnoliopsida</taxon>
        <taxon>eudicotyledons</taxon>
        <taxon>Gunneridae</taxon>
        <taxon>Pentapetalae</taxon>
        <taxon>asterids</taxon>
        <taxon>campanulids</taxon>
        <taxon>Asterales</taxon>
        <taxon>Asteraceae</taxon>
        <taxon>Cichorioideae</taxon>
        <taxon>Cichorieae</taxon>
        <taxon>Lactucinae</taxon>
        <taxon>Lactuca</taxon>
    </lineage>
</organism>
<keyword evidence="1" id="KW-0472">Membrane</keyword>
<keyword evidence="3" id="KW-1185">Reference proteome</keyword>
<name>A0AAU9M2V9_9ASTR</name>
<evidence type="ECO:0000256" key="1">
    <source>
        <dbReference type="SAM" id="Phobius"/>
    </source>
</evidence>
<feature type="transmembrane region" description="Helical" evidence="1">
    <location>
        <begin position="16"/>
        <end position="39"/>
    </location>
</feature>
<reference evidence="2 3" key="1">
    <citation type="submission" date="2022-01" db="EMBL/GenBank/DDBJ databases">
        <authorList>
            <person name="Xiong W."/>
            <person name="Schranz E."/>
        </authorList>
    </citation>
    <scope>NUCLEOTIDE SEQUENCE [LARGE SCALE GENOMIC DNA]</scope>
</reference>
<sequence length="84" mass="9737">MELKWQGLTCMIDNTIPIWVVRIIAIVLPLVVILIYYFIRKDVYDLHQEVLVERPRPDFSGVAFLMTLMRGYCGDPTYGRVACS</sequence>
<keyword evidence="1" id="KW-0812">Transmembrane</keyword>
<dbReference type="Proteomes" id="UP001157418">
    <property type="component" value="Unassembled WGS sequence"/>
</dbReference>
<proteinExistence type="predicted"/>
<protein>
    <submittedName>
        <fullName evidence="2">Uncharacterized protein</fullName>
    </submittedName>
</protein>
<accession>A0AAU9M2V9</accession>
<evidence type="ECO:0000313" key="2">
    <source>
        <dbReference type="EMBL" id="CAH1418953.1"/>
    </source>
</evidence>
<dbReference type="AlphaFoldDB" id="A0AAU9M2V9"/>
<keyword evidence="1" id="KW-1133">Transmembrane helix</keyword>
<evidence type="ECO:0000313" key="3">
    <source>
        <dbReference type="Proteomes" id="UP001157418"/>
    </source>
</evidence>
<dbReference type="EMBL" id="CAKMRJ010000175">
    <property type="protein sequence ID" value="CAH1418953.1"/>
    <property type="molecule type" value="Genomic_DNA"/>
</dbReference>